<evidence type="ECO:0000259" key="3">
    <source>
        <dbReference type="PROSITE" id="PS50053"/>
    </source>
</evidence>
<dbReference type="RefSeq" id="XP_012945775.1">
    <property type="nucleotide sequence ID" value="XM_013090321.2"/>
</dbReference>
<dbReference type="SMART" id="SM00213">
    <property type="entry name" value="UBQ"/>
    <property type="match status" value="1"/>
</dbReference>
<dbReference type="InterPro" id="IPR000225">
    <property type="entry name" value="Armadillo"/>
</dbReference>
<feature type="compositionally biased region" description="Basic residues" evidence="1">
    <location>
        <begin position="646"/>
        <end position="655"/>
    </location>
</feature>
<dbReference type="SUPFAM" id="SSF54236">
    <property type="entry name" value="Ubiquitin-like"/>
    <property type="match status" value="1"/>
</dbReference>
<dbReference type="InterPro" id="IPR000626">
    <property type="entry name" value="Ubiquitin-like_dom"/>
</dbReference>
<keyword evidence="2" id="KW-0812">Transmembrane</keyword>
<feature type="domain" description="Ubiquitin-like" evidence="3">
    <location>
        <begin position="1"/>
        <end position="75"/>
    </location>
</feature>
<accession>A0ABM1ADT7</accession>
<evidence type="ECO:0000313" key="5">
    <source>
        <dbReference type="RefSeq" id="XP_012945775.1"/>
    </source>
</evidence>
<dbReference type="InterPro" id="IPR016024">
    <property type="entry name" value="ARM-type_fold"/>
</dbReference>
<proteinExistence type="predicted"/>
<dbReference type="Proteomes" id="UP000694888">
    <property type="component" value="Unplaced"/>
</dbReference>
<dbReference type="Gene3D" id="1.25.10.10">
    <property type="entry name" value="Leucine-rich Repeat Variant"/>
    <property type="match status" value="1"/>
</dbReference>
<evidence type="ECO:0000313" key="4">
    <source>
        <dbReference type="Proteomes" id="UP000694888"/>
    </source>
</evidence>
<name>A0ABM1ADT7_APLCA</name>
<protein>
    <submittedName>
        <fullName evidence="5">Uncharacterized protein LOC101853990</fullName>
    </submittedName>
</protein>
<dbReference type="SMART" id="SM00185">
    <property type="entry name" value="ARM"/>
    <property type="match status" value="2"/>
</dbReference>
<dbReference type="Gene3D" id="3.10.20.90">
    <property type="entry name" value="Phosphatidylinositol 3-kinase Catalytic Subunit, Chain A, domain 1"/>
    <property type="match status" value="1"/>
</dbReference>
<feature type="transmembrane region" description="Helical" evidence="2">
    <location>
        <begin position="186"/>
        <end position="211"/>
    </location>
</feature>
<reference evidence="5" key="1">
    <citation type="submission" date="2025-08" db="UniProtKB">
        <authorList>
            <consortium name="RefSeq"/>
        </authorList>
    </citation>
    <scope>IDENTIFICATION</scope>
</reference>
<keyword evidence="2" id="KW-0472">Membrane</keyword>
<dbReference type="PANTHER" id="PTHR46043:SF13">
    <property type="entry name" value="ARM REPEAT SUPERFAMILY PROTEIN"/>
    <property type="match status" value="1"/>
</dbReference>
<organism evidence="4 5">
    <name type="scientific">Aplysia californica</name>
    <name type="common">California sea hare</name>
    <dbReference type="NCBI Taxonomy" id="6500"/>
    <lineage>
        <taxon>Eukaryota</taxon>
        <taxon>Metazoa</taxon>
        <taxon>Spiralia</taxon>
        <taxon>Lophotrochozoa</taxon>
        <taxon>Mollusca</taxon>
        <taxon>Gastropoda</taxon>
        <taxon>Heterobranchia</taxon>
        <taxon>Euthyneura</taxon>
        <taxon>Tectipleura</taxon>
        <taxon>Aplysiida</taxon>
        <taxon>Aplysioidea</taxon>
        <taxon>Aplysiidae</taxon>
        <taxon>Aplysia</taxon>
    </lineage>
</organism>
<feature type="compositionally biased region" description="Low complexity" evidence="1">
    <location>
        <begin position="620"/>
        <end position="642"/>
    </location>
</feature>
<dbReference type="PROSITE" id="PS50053">
    <property type="entry name" value="UBIQUITIN_2"/>
    <property type="match status" value="1"/>
</dbReference>
<feature type="region of interest" description="Disordered" evidence="1">
    <location>
        <begin position="616"/>
        <end position="655"/>
    </location>
</feature>
<dbReference type="InterPro" id="IPR029071">
    <property type="entry name" value="Ubiquitin-like_domsf"/>
</dbReference>
<sequence length="655" mass="73599">MIIYVKNKAFPHKTFVTTAQPGDSVARVRAQLLHTLYELGKDDHTFRLRHKGQILRDAFTFDDYQIADNSILTMVPVGKSQEVLMEIRSVASSDFNFDGYNHGQPADVKHALEAEVHTFDRREHMVADFKALLYVHFLFTFLSMLTVHWYSVFWLFILWAVGAWFVPTYSRIGGFVGNTSHLKIHFCIGVLIASVLCFVPSMYFCVSGWIFVATEDCSNWTYRGYCSHTKIFSAAFFTVHLLLLILTFVMGAFLLRNFKIEVGDFIERFLVQEREIEQVMMMAKSGKVKEKRAAAYDLAAMATSSDDNKFRIVAEGGLEVLTKLALSRDEVTQEHAVEALAEILTIPSIQDTFVESGGVQTLSAVLYSPSPRVMQEAAVALYSIVSDSDENKQAVIRDHGLDDLAHAASEGTIFCQRTIASIYLELVFNSDIRRQIAMSNTPALTLVQLCKSNDPDTVRFALQSLEVLAIESSELICAQEDLIGLLLDLPFRSLDEKLYLLAGKILLYFAENKETCEQLLTYPRVQESLTLFAKSQDPILQKVVIKIIFCALDFPDLKQKLKRMGMSEVLEYVRDHGRDRETWDMADQCLQALNSDNDLSGLSALSTLEKLSKMDQKADSSFSSQSSLGEGRPGSSEGSSDSSDFKKKKGKKGKK</sequence>
<gene>
    <name evidence="5" type="primary">LOC101853990</name>
</gene>
<keyword evidence="2" id="KW-1133">Transmembrane helix</keyword>
<feature type="transmembrane region" description="Helical" evidence="2">
    <location>
        <begin position="231"/>
        <end position="255"/>
    </location>
</feature>
<dbReference type="PANTHER" id="PTHR46043">
    <property type="entry name" value="ARM REPEAT SUPERFAMILY PROTEIN"/>
    <property type="match status" value="1"/>
</dbReference>
<dbReference type="CDD" id="cd17039">
    <property type="entry name" value="Ubl_ubiquitin_like"/>
    <property type="match status" value="1"/>
</dbReference>
<feature type="transmembrane region" description="Helical" evidence="2">
    <location>
        <begin position="131"/>
        <end position="150"/>
    </location>
</feature>
<dbReference type="GeneID" id="101853990"/>
<evidence type="ECO:0000256" key="2">
    <source>
        <dbReference type="SAM" id="Phobius"/>
    </source>
</evidence>
<dbReference type="Pfam" id="PF00240">
    <property type="entry name" value="ubiquitin"/>
    <property type="match status" value="1"/>
</dbReference>
<dbReference type="SUPFAM" id="SSF48371">
    <property type="entry name" value="ARM repeat"/>
    <property type="match status" value="1"/>
</dbReference>
<evidence type="ECO:0000256" key="1">
    <source>
        <dbReference type="SAM" id="MobiDB-lite"/>
    </source>
</evidence>
<keyword evidence="4" id="KW-1185">Reference proteome</keyword>
<dbReference type="InterPro" id="IPR011989">
    <property type="entry name" value="ARM-like"/>
</dbReference>